<proteinExistence type="predicted"/>
<evidence type="ECO:0000256" key="1">
    <source>
        <dbReference type="ARBA" id="ARBA00022676"/>
    </source>
</evidence>
<reference evidence="3 4" key="1">
    <citation type="submission" date="2023-01" db="EMBL/GenBank/DDBJ databases">
        <title>Psychrosphaera sp. nov., isolated from marine algae.</title>
        <authorList>
            <person name="Bayburt H."/>
            <person name="Choi B.J."/>
            <person name="Kim J.M."/>
            <person name="Choi D.G."/>
            <person name="Jeon C.O."/>
        </authorList>
    </citation>
    <scope>NUCLEOTIDE SEQUENCE [LARGE SCALE GENOMIC DNA]</scope>
    <source>
        <strain evidence="3 4">G1-22</strain>
    </source>
</reference>
<accession>A0ABT5FCR7</accession>
<sequence length="405" mass="45223">MAIHSTIPKRILIIRTSAIGDVIMASPMVAALADRYPNAELFWLLEPHLEALVSSNPNIHGVVAFPKAEWKRLFKERRYRELFYAIKSMRDKLRDLKIDLAIDVQGLAKSGIWAWLSNAKRRVGFISKEPTKIFMTERINKPKNDPEISSEYKAMAQYLGCNTESFYMDIHISSSDKTHVATKLLEWLPFSGGIDQFAKVSSQIKINEDKINQDTHRYNSRVKQAAKAENLGTNLPYLVICPFTTRPQKHWVNSHWRDLIKQISIHFGLPVLVIGGPDDHSNATKIVAELANAKSLCGELSLIQNIEVISKAKALIGVDTGMTHAGIAKSVPTVALFGSTRPYLVTRVEQTEVLYLNKSCAPCKRNPSCNGTFDCMADISVPSVMTTLNRILNSSSNTNNVRSAS</sequence>
<dbReference type="InterPro" id="IPR002201">
    <property type="entry name" value="Glyco_trans_9"/>
</dbReference>
<dbReference type="Pfam" id="PF01075">
    <property type="entry name" value="Glyco_transf_9"/>
    <property type="match status" value="1"/>
</dbReference>
<evidence type="ECO:0000256" key="2">
    <source>
        <dbReference type="ARBA" id="ARBA00022679"/>
    </source>
</evidence>
<gene>
    <name evidence="3" type="ORF">PN838_08655</name>
</gene>
<evidence type="ECO:0000313" key="4">
    <source>
        <dbReference type="Proteomes" id="UP001528411"/>
    </source>
</evidence>
<dbReference type="CDD" id="cd03789">
    <property type="entry name" value="GT9_LPS_heptosyltransferase"/>
    <property type="match status" value="1"/>
</dbReference>
<dbReference type="PANTHER" id="PTHR30160">
    <property type="entry name" value="TETRAACYLDISACCHARIDE 4'-KINASE-RELATED"/>
    <property type="match status" value="1"/>
</dbReference>
<dbReference type="EMBL" id="JAQOMS010000002">
    <property type="protein sequence ID" value="MDC2888834.1"/>
    <property type="molecule type" value="Genomic_DNA"/>
</dbReference>
<dbReference type="SUPFAM" id="SSF53756">
    <property type="entry name" value="UDP-Glycosyltransferase/glycogen phosphorylase"/>
    <property type="match status" value="1"/>
</dbReference>
<protein>
    <submittedName>
        <fullName evidence="3">Glycosyltransferase family 9 protein</fullName>
    </submittedName>
</protein>
<keyword evidence="4" id="KW-1185">Reference proteome</keyword>
<evidence type="ECO:0000313" key="3">
    <source>
        <dbReference type="EMBL" id="MDC2888834.1"/>
    </source>
</evidence>
<organism evidence="3 4">
    <name type="scientific">Psychrosphaera algicola</name>
    <dbReference type="NCBI Taxonomy" id="3023714"/>
    <lineage>
        <taxon>Bacteria</taxon>
        <taxon>Pseudomonadati</taxon>
        <taxon>Pseudomonadota</taxon>
        <taxon>Gammaproteobacteria</taxon>
        <taxon>Alteromonadales</taxon>
        <taxon>Pseudoalteromonadaceae</taxon>
        <taxon>Psychrosphaera</taxon>
    </lineage>
</organism>
<name>A0ABT5FCR7_9GAMM</name>
<keyword evidence="1" id="KW-0328">Glycosyltransferase</keyword>
<dbReference type="InterPro" id="IPR051199">
    <property type="entry name" value="LPS_LOS_Heptosyltrfase"/>
</dbReference>
<dbReference type="RefSeq" id="WP_272180401.1">
    <property type="nucleotide sequence ID" value="NZ_JAQOMS010000002.1"/>
</dbReference>
<dbReference type="Gene3D" id="3.40.50.2000">
    <property type="entry name" value="Glycogen Phosphorylase B"/>
    <property type="match status" value="2"/>
</dbReference>
<dbReference type="Proteomes" id="UP001528411">
    <property type="component" value="Unassembled WGS sequence"/>
</dbReference>
<comment type="caution">
    <text evidence="3">The sequence shown here is derived from an EMBL/GenBank/DDBJ whole genome shotgun (WGS) entry which is preliminary data.</text>
</comment>
<keyword evidence="2" id="KW-0808">Transferase</keyword>
<dbReference type="PANTHER" id="PTHR30160:SF1">
    <property type="entry name" value="LIPOPOLYSACCHARIDE 1,2-N-ACETYLGLUCOSAMINETRANSFERASE-RELATED"/>
    <property type="match status" value="1"/>
</dbReference>